<dbReference type="EMBL" id="JACMSC010000010">
    <property type="protein sequence ID" value="KAG6502480.1"/>
    <property type="molecule type" value="Genomic_DNA"/>
</dbReference>
<keyword evidence="5" id="KW-0539">Nucleus</keyword>
<dbReference type="FunFam" id="4.10.280.10:FF:000002">
    <property type="entry name" value="Basic helix-loop-helix transcription factor"/>
    <property type="match status" value="1"/>
</dbReference>
<comment type="caution">
    <text evidence="8">The sequence shown here is derived from an EMBL/GenBank/DDBJ whole genome shotgun (WGS) entry which is preliminary data.</text>
</comment>
<dbReference type="PROSITE" id="PS50888">
    <property type="entry name" value="BHLH"/>
    <property type="match status" value="1"/>
</dbReference>
<keyword evidence="3" id="KW-0805">Transcription regulation</keyword>
<comment type="subcellular location">
    <subcellularLocation>
        <location evidence="1">Nucleus</location>
    </subcellularLocation>
</comment>
<dbReference type="PANTHER" id="PTHR12565:SF184">
    <property type="entry name" value="BHLH TRANSCRIPTION FACTOR"/>
    <property type="match status" value="1"/>
</dbReference>
<dbReference type="Proteomes" id="UP000734854">
    <property type="component" value="Unassembled WGS sequence"/>
</dbReference>
<dbReference type="GO" id="GO:0003700">
    <property type="term" value="F:DNA-binding transcription factor activity"/>
    <property type="evidence" value="ECO:0007669"/>
    <property type="project" value="TreeGrafter"/>
</dbReference>
<evidence type="ECO:0000313" key="9">
    <source>
        <dbReference type="Proteomes" id="UP000734854"/>
    </source>
</evidence>
<evidence type="ECO:0000256" key="4">
    <source>
        <dbReference type="ARBA" id="ARBA00023163"/>
    </source>
</evidence>
<feature type="region of interest" description="Disordered" evidence="6">
    <location>
        <begin position="62"/>
        <end position="91"/>
    </location>
</feature>
<evidence type="ECO:0000256" key="2">
    <source>
        <dbReference type="ARBA" id="ARBA00005510"/>
    </source>
</evidence>
<accession>A0A8J5L6N7</accession>
<dbReference type="GO" id="GO:0046983">
    <property type="term" value="F:protein dimerization activity"/>
    <property type="evidence" value="ECO:0007669"/>
    <property type="project" value="InterPro"/>
</dbReference>
<protein>
    <recommendedName>
        <fullName evidence="7">BHLH domain-containing protein</fullName>
    </recommendedName>
</protein>
<dbReference type="SMART" id="SM00353">
    <property type="entry name" value="HLH"/>
    <property type="match status" value="1"/>
</dbReference>
<evidence type="ECO:0000256" key="3">
    <source>
        <dbReference type="ARBA" id="ARBA00023015"/>
    </source>
</evidence>
<feature type="compositionally biased region" description="Polar residues" evidence="6">
    <location>
        <begin position="68"/>
        <end position="88"/>
    </location>
</feature>
<evidence type="ECO:0000313" key="8">
    <source>
        <dbReference type="EMBL" id="KAG6502480.1"/>
    </source>
</evidence>
<dbReference type="PANTHER" id="PTHR12565">
    <property type="entry name" value="STEROL REGULATORY ELEMENT-BINDING PROTEIN"/>
    <property type="match status" value="1"/>
</dbReference>
<proteinExistence type="inferred from homology"/>
<dbReference type="Pfam" id="PF00010">
    <property type="entry name" value="HLH"/>
    <property type="match status" value="1"/>
</dbReference>
<dbReference type="AlphaFoldDB" id="A0A8J5L6N7"/>
<sequence length="263" mass="29152">MYSTLQSKGVVGTSLSAGIVTEDCLGNTWDPLTVVESMNFTEANRVSSYSDHELQNVKVEEQHDATQKNELSPGSSNHRPSNKNSKGSDASKDDYLHVRAKRGQATNSHSLAERVRRGKISERMRLLQDLVPGCNKINGKAMMLDEIINYVQSLQCQVEFLSMKLVAADPEMSLDPQRIVPKDVLQPFYGGTAWNASNFQRITQHGMPGIPPTSRDLQQASLLHVQQLDQHLSPWQNELLNMNPAASEVATDHTGGFLLEQTP</sequence>
<keyword evidence="9" id="KW-1185">Reference proteome</keyword>
<dbReference type="OrthoDB" id="1609391at2759"/>
<evidence type="ECO:0000256" key="5">
    <source>
        <dbReference type="ARBA" id="ARBA00023242"/>
    </source>
</evidence>
<evidence type="ECO:0000256" key="6">
    <source>
        <dbReference type="SAM" id="MobiDB-lite"/>
    </source>
</evidence>
<evidence type="ECO:0000256" key="1">
    <source>
        <dbReference type="ARBA" id="ARBA00004123"/>
    </source>
</evidence>
<dbReference type="InterPro" id="IPR011598">
    <property type="entry name" value="bHLH_dom"/>
</dbReference>
<keyword evidence="4" id="KW-0804">Transcription</keyword>
<dbReference type="GO" id="GO:0005634">
    <property type="term" value="C:nucleus"/>
    <property type="evidence" value="ECO:0007669"/>
    <property type="project" value="UniProtKB-SubCell"/>
</dbReference>
<name>A0A8J5L6N7_ZINOF</name>
<organism evidence="8 9">
    <name type="scientific">Zingiber officinale</name>
    <name type="common">Ginger</name>
    <name type="synonym">Amomum zingiber</name>
    <dbReference type="NCBI Taxonomy" id="94328"/>
    <lineage>
        <taxon>Eukaryota</taxon>
        <taxon>Viridiplantae</taxon>
        <taxon>Streptophyta</taxon>
        <taxon>Embryophyta</taxon>
        <taxon>Tracheophyta</taxon>
        <taxon>Spermatophyta</taxon>
        <taxon>Magnoliopsida</taxon>
        <taxon>Liliopsida</taxon>
        <taxon>Zingiberales</taxon>
        <taxon>Zingiberaceae</taxon>
        <taxon>Zingiber</taxon>
    </lineage>
</organism>
<feature type="domain" description="BHLH" evidence="7">
    <location>
        <begin position="104"/>
        <end position="154"/>
    </location>
</feature>
<dbReference type="CDD" id="cd18919">
    <property type="entry name" value="bHLH_AtBPE_like"/>
    <property type="match status" value="1"/>
</dbReference>
<dbReference type="InterPro" id="IPR024097">
    <property type="entry name" value="bHLH_ZIP_TF"/>
</dbReference>
<evidence type="ECO:0000259" key="7">
    <source>
        <dbReference type="PROSITE" id="PS50888"/>
    </source>
</evidence>
<comment type="similarity">
    <text evidence="2">Belongs to the bHLH protein family.</text>
</comment>
<gene>
    <name evidence="8" type="ORF">ZIOFF_034759</name>
</gene>
<reference evidence="8 9" key="1">
    <citation type="submission" date="2020-08" db="EMBL/GenBank/DDBJ databases">
        <title>Plant Genome Project.</title>
        <authorList>
            <person name="Zhang R.-G."/>
        </authorList>
    </citation>
    <scope>NUCLEOTIDE SEQUENCE [LARGE SCALE GENOMIC DNA]</scope>
    <source>
        <tissue evidence="8">Rhizome</tissue>
    </source>
</reference>